<feature type="compositionally biased region" description="Basic and acidic residues" evidence="1">
    <location>
        <begin position="24"/>
        <end position="38"/>
    </location>
</feature>
<feature type="region of interest" description="Disordered" evidence="1">
    <location>
        <begin position="1"/>
        <end position="194"/>
    </location>
</feature>
<evidence type="ECO:0000313" key="2">
    <source>
        <dbReference type="EMBL" id="SCE64619.1"/>
    </source>
</evidence>
<protein>
    <recommendedName>
        <fullName evidence="4">Rho termination factor, N-terminal domain</fullName>
    </recommendedName>
</protein>
<dbReference type="AlphaFoldDB" id="A0A1C4TZ11"/>
<dbReference type="Proteomes" id="UP000199629">
    <property type="component" value="Unassembled WGS sequence"/>
</dbReference>
<dbReference type="EMBL" id="FMCS01000001">
    <property type="protein sequence ID" value="SCE64619.1"/>
    <property type="molecule type" value="Genomic_DNA"/>
</dbReference>
<gene>
    <name evidence="2" type="ORF">GA0070214_101152</name>
</gene>
<keyword evidence="3" id="KW-1185">Reference proteome</keyword>
<feature type="compositionally biased region" description="Low complexity" evidence="1">
    <location>
        <begin position="97"/>
        <end position="128"/>
    </location>
</feature>
<evidence type="ECO:0000256" key="1">
    <source>
        <dbReference type="SAM" id="MobiDB-lite"/>
    </source>
</evidence>
<reference evidence="3" key="1">
    <citation type="submission" date="2016-06" db="EMBL/GenBank/DDBJ databases">
        <authorList>
            <person name="Varghese N."/>
            <person name="Submissions Spin"/>
        </authorList>
    </citation>
    <scope>NUCLEOTIDE SEQUENCE [LARGE SCALE GENOMIC DNA]</scope>
    <source>
        <strain evidence="3">DSM 45246</strain>
    </source>
</reference>
<evidence type="ECO:0008006" key="4">
    <source>
        <dbReference type="Google" id="ProtNLM"/>
    </source>
</evidence>
<proteinExistence type="predicted"/>
<dbReference type="RefSeq" id="WP_377463337.1">
    <property type="nucleotide sequence ID" value="NZ_FMCS01000001.1"/>
</dbReference>
<name>A0A1C4TZ11_9ACTN</name>
<evidence type="ECO:0000313" key="3">
    <source>
        <dbReference type="Proteomes" id="UP000199629"/>
    </source>
</evidence>
<accession>A0A1C4TZ11</accession>
<sequence length="194" mass="19855">MAETFADQDLTTLRSIARGAGITDTERMPHDELVDMLRRAGLADPDARPVDTSLADPGDPGVPGAYHAQGVGRRESAGGAGAQTADWPDQPTEDPAGLSGLPRSSLSLGDESTGGRAAEEAIGARPGESGTEIDDRVQDDRGVQGDIQDPAGLSGLPRSSLSLGDESTGGRAAEEAIGARPGESGTEIDDRTQP</sequence>
<organism evidence="2 3">
    <name type="scientific">Micromonospora chaiyaphumensis</name>
    <dbReference type="NCBI Taxonomy" id="307119"/>
    <lineage>
        <taxon>Bacteria</taxon>
        <taxon>Bacillati</taxon>
        <taxon>Actinomycetota</taxon>
        <taxon>Actinomycetes</taxon>
        <taxon>Micromonosporales</taxon>
        <taxon>Micromonosporaceae</taxon>
        <taxon>Micromonospora</taxon>
    </lineage>
</organism>
<feature type="compositionally biased region" description="Low complexity" evidence="1">
    <location>
        <begin position="152"/>
        <end position="183"/>
    </location>
</feature>
<feature type="compositionally biased region" description="Basic and acidic residues" evidence="1">
    <location>
        <begin position="133"/>
        <end position="143"/>
    </location>
</feature>